<comment type="caution">
    <text evidence="1">The sequence shown here is derived from an EMBL/GenBank/DDBJ whole genome shotgun (WGS) entry which is preliminary data.</text>
</comment>
<accession>A0A9W6C8L4</accession>
<reference evidence="1" key="2">
    <citation type="submission" date="2022-11" db="EMBL/GenBank/DDBJ databases">
        <title>Draft genome sequence of Sellimonas catena strain 12EGH17.</title>
        <authorList>
            <person name="Atsushi H."/>
            <person name="Moriya O."/>
            <person name="Mitsuo S."/>
        </authorList>
    </citation>
    <scope>NUCLEOTIDE SEQUENCE</scope>
    <source>
        <strain evidence="1">12EGH17</strain>
    </source>
</reference>
<organism evidence="1 3">
    <name type="scientific">Sellimonas catena</name>
    <dbReference type="NCBI Taxonomy" id="2994035"/>
    <lineage>
        <taxon>Bacteria</taxon>
        <taxon>Bacillati</taxon>
        <taxon>Bacillota</taxon>
        <taxon>Clostridia</taxon>
        <taxon>Lachnospirales</taxon>
        <taxon>Lachnospiraceae</taxon>
        <taxon>Sellimonas</taxon>
    </lineage>
</organism>
<dbReference type="EMBL" id="BSBO01000017">
    <property type="protein sequence ID" value="GLG04640.1"/>
    <property type="molecule type" value="Genomic_DNA"/>
</dbReference>
<reference evidence="2" key="3">
    <citation type="submission" date="2022-11" db="EMBL/GenBank/DDBJ databases">
        <title>Draft genome sequence of Sellimonas catena strain 18CBH55.</title>
        <authorList>
            <person name="Atsushi H."/>
            <person name="Moriya O."/>
            <person name="Mitsuo S."/>
        </authorList>
    </citation>
    <scope>NUCLEOTIDE SEQUENCE</scope>
    <source>
        <strain evidence="2">18CBH55</strain>
    </source>
</reference>
<evidence type="ECO:0000313" key="2">
    <source>
        <dbReference type="EMBL" id="GLG88624.1"/>
    </source>
</evidence>
<dbReference type="Proteomes" id="UP001145145">
    <property type="component" value="Unassembled WGS sequence"/>
</dbReference>
<name>A0A9W6C8L4_9FIRM</name>
<dbReference type="EMBL" id="BSCH01000001">
    <property type="protein sequence ID" value="GLG88624.1"/>
    <property type="molecule type" value="Genomic_DNA"/>
</dbReference>
<gene>
    <name evidence="1" type="ORF">Selli1_18140</name>
    <name evidence="2" type="ORF">Selli2_00500</name>
</gene>
<protein>
    <submittedName>
        <fullName evidence="1">Uncharacterized protein</fullName>
    </submittedName>
</protein>
<evidence type="ECO:0000313" key="3">
    <source>
        <dbReference type="Proteomes" id="UP001145145"/>
    </source>
</evidence>
<dbReference type="AlphaFoldDB" id="A0A9W6C8L4"/>
<reference evidence="2" key="4">
    <citation type="submission" date="2022-11" db="EMBL/GenBank/DDBJ databases">
        <title>Draft genome sequence of Sellimonas catena strain 18CBH55.</title>
        <authorList>
            <person name="Hisatomi A."/>
            <person name="Ohkuma M."/>
            <person name="Sakamoto M."/>
        </authorList>
    </citation>
    <scope>NUCLEOTIDE SEQUENCE</scope>
    <source>
        <strain evidence="2">18CBH55</strain>
    </source>
</reference>
<evidence type="ECO:0000313" key="1">
    <source>
        <dbReference type="EMBL" id="GLG04640.1"/>
    </source>
</evidence>
<sequence length="65" mass="7365">MCTRAKQKLAAKATTLGARVPQAQLFVMETGNISNWIIIIEKTNKKKGSYRKCAKHTKIKIEFVE</sequence>
<proteinExistence type="predicted"/>
<reference evidence="1" key="1">
    <citation type="submission" date="2022-11" db="EMBL/GenBank/DDBJ databases">
        <title>Draft genome sequence of Sellimonas catena strain 12EGH17.</title>
        <authorList>
            <person name="Hisatomi A."/>
            <person name="Ohkuma M."/>
            <person name="Sakamoto M."/>
        </authorList>
    </citation>
    <scope>NUCLEOTIDE SEQUENCE</scope>
    <source>
        <strain evidence="1">12EGH17</strain>
    </source>
</reference>
<dbReference type="Proteomes" id="UP001145094">
    <property type="component" value="Unassembled WGS sequence"/>
</dbReference>
<reference evidence="1 3" key="5">
    <citation type="journal article" date="2023" name="Int. J. Syst. Evol. Microbiol.">
        <title>Sellimonas catena sp. nov., isolated from human faeces.</title>
        <authorList>
            <person name="Hisatomi A."/>
            <person name="Ohkuma M."/>
            <person name="Sakamoto M."/>
        </authorList>
    </citation>
    <scope>NUCLEOTIDE SEQUENCE [LARGE SCALE GENOMIC DNA]</scope>
    <source>
        <strain evidence="1 3">12EGH17</strain>
        <strain evidence="2">18CBH55</strain>
    </source>
</reference>
<keyword evidence="3" id="KW-1185">Reference proteome</keyword>